<reference evidence="2" key="1">
    <citation type="submission" date="2025-08" db="UniProtKB">
        <authorList>
            <consortium name="RefSeq"/>
        </authorList>
    </citation>
    <scope>IDENTIFICATION</scope>
    <source>
        <tissue evidence="2">Total insect</tissue>
    </source>
</reference>
<gene>
    <name evidence="2" type="primary">LOC117649943</name>
</gene>
<sequence length="571" mass="64780">MPLLKSQSPLPLEELCLLAVIRCLETDLILCEVAKGLQANSLLLRRRDLSMTRISEELRDYMAFLPGILSEMVRQKITNKVLKKYTRMSQPETSPLGLPLHTMTVRLLEIVLDEEVRTFDMSEFQPLLRTAQYRPQQGIPEVWELVLGRCRGLRKFSLPPLLSSTLGINMNDFLKSVARQCNKLTEIVLKDAVHDGRVLAAISRHCPSVRLLDLTGSNITCMDILYLVFPGTGEVPRAFLPDEMARLKRLAMQPVPIQNQSYNALCGTMRDLILTNTKVRALGAYFALKFMPNITSLGDFVFATAGLKKFWQESKYKFVLKQIFYRGPSCEKVKLIGATCPDLEVLHLGSDDAKRLNFKHLSKLPKLRSLTVELAHGVEIGPELAHLSQLRELQLQVPNVDVGLIADSCPLLQKLVLTLEPQKTVTLSHDKEHTILGHLQELQLECQISLDVAALLLTRSPKLKVVKLVRVKKLTDRVLAEWLQINPFEHLETWLLGYSQLTITSVSLLLSRCPRLSTLGRLSGWDVRSWESRRLQRAWQNYELNLVHFSRKQNDVSQIMDATVSSDDEPL</sequence>
<dbReference type="Gene3D" id="3.80.10.10">
    <property type="entry name" value="Ribonuclease Inhibitor"/>
    <property type="match status" value="2"/>
</dbReference>
<proteinExistence type="predicted"/>
<dbReference type="InterPro" id="IPR032675">
    <property type="entry name" value="LRR_dom_sf"/>
</dbReference>
<protein>
    <submittedName>
        <fullName evidence="2">Uncharacterized protein LOC117649943</fullName>
    </submittedName>
</protein>
<organism evidence="2">
    <name type="scientific">Thrips palmi</name>
    <name type="common">Melon thrips</name>
    <dbReference type="NCBI Taxonomy" id="161013"/>
    <lineage>
        <taxon>Eukaryota</taxon>
        <taxon>Metazoa</taxon>
        <taxon>Ecdysozoa</taxon>
        <taxon>Arthropoda</taxon>
        <taxon>Hexapoda</taxon>
        <taxon>Insecta</taxon>
        <taxon>Pterygota</taxon>
        <taxon>Neoptera</taxon>
        <taxon>Paraneoptera</taxon>
        <taxon>Thysanoptera</taxon>
        <taxon>Terebrantia</taxon>
        <taxon>Thripoidea</taxon>
        <taxon>Thripidae</taxon>
        <taxon>Thrips</taxon>
    </lineage>
</organism>
<dbReference type="SUPFAM" id="SSF52047">
    <property type="entry name" value="RNI-like"/>
    <property type="match status" value="1"/>
</dbReference>
<evidence type="ECO:0000313" key="2">
    <source>
        <dbReference type="RefSeq" id="XP_034249032.1"/>
    </source>
</evidence>
<dbReference type="KEGG" id="tpal:117649943"/>
<dbReference type="GO" id="GO:0031146">
    <property type="term" value="P:SCF-dependent proteasomal ubiquitin-dependent protein catabolic process"/>
    <property type="evidence" value="ECO:0007669"/>
    <property type="project" value="TreeGrafter"/>
</dbReference>
<dbReference type="OrthoDB" id="16120at2759"/>
<dbReference type="InParanoid" id="A0A6P8ZUP5"/>
<dbReference type="PANTHER" id="PTHR13318">
    <property type="entry name" value="PARTNER OF PAIRED, ISOFORM B-RELATED"/>
    <property type="match status" value="1"/>
</dbReference>
<dbReference type="GO" id="GO:0019005">
    <property type="term" value="C:SCF ubiquitin ligase complex"/>
    <property type="evidence" value="ECO:0007669"/>
    <property type="project" value="TreeGrafter"/>
</dbReference>
<name>A0A6P8ZUP5_THRPL</name>
<keyword evidence="1" id="KW-1185">Reference proteome</keyword>
<evidence type="ECO:0000313" key="1">
    <source>
        <dbReference type="Proteomes" id="UP000515158"/>
    </source>
</evidence>
<dbReference type="AlphaFoldDB" id="A0A6P8ZUP5"/>
<dbReference type="GeneID" id="117649943"/>
<dbReference type="RefSeq" id="XP_034249032.1">
    <property type="nucleotide sequence ID" value="XM_034393141.1"/>
</dbReference>
<accession>A0A6P8ZUP5</accession>
<dbReference type="Proteomes" id="UP000515158">
    <property type="component" value="Unplaced"/>
</dbReference>